<reference evidence="3 4" key="1">
    <citation type="journal article" date="2024" name="G3 (Bethesda)">
        <title>Genome assembly of Hibiscus sabdariffa L. provides insights into metabolisms of medicinal natural products.</title>
        <authorList>
            <person name="Kim T."/>
        </authorList>
    </citation>
    <scope>NUCLEOTIDE SEQUENCE [LARGE SCALE GENOMIC DNA]</scope>
    <source>
        <strain evidence="3">TK-2024</strain>
        <tissue evidence="3">Old leaves</tissue>
    </source>
</reference>
<keyword evidence="2" id="KW-1133">Transmembrane helix</keyword>
<feature type="region of interest" description="Disordered" evidence="1">
    <location>
        <begin position="47"/>
        <end position="71"/>
    </location>
</feature>
<proteinExistence type="predicted"/>
<evidence type="ECO:0000256" key="1">
    <source>
        <dbReference type="SAM" id="MobiDB-lite"/>
    </source>
</evidence>
<keyword evidence="4" id="KW-1185">Reference proteome</keyword>
<gene>
    <name evidence="3" type="ORF">V6N12_025120</name>
</gene>
<name>A0ABR2BLI5_9ROSI</name>
<protein>
    <submittedName>
        <fullName evidence="3">Uncharacterized protein</fullName>
    </submittedName>
</protein>
<accession>A0ABR2BLI5</accession>
<feature type="transmembrane region" description="Helical" evidence="2">
    <location>
        <begin position="90"/>
        <end position="115"/>
    </location>
</feature>
<dbReference type="EMBL" id="JBBPBM010000104">
    <property type="protein sequence ID" value="KAK8508011.1"/>
    <property type="molecule type" value="Genomic_DNA"/>
</dbReference>
<organism evidence="3 4">
    <name type="scientific">Hibiscus sabdariffa</name>
    <name type="common">roselle</name>
    <dbReference type="NCBI Taxonomy" id="183260"/>
    <lineage>
        <taxon>Eukaryota</taxon>
        <taxon>Viridiplantae</taxon>
        <taxon>Streptophyta</taxon>
        <taxon>Embryophyta</taxon>
        <taxon>Tracheophyta</taxon>
        <taxon>Spermatophyta</taxon>
        <taxon>Magnoliopsida</taxon>
        <taxon>eudicotyledons</taxon>
        <taxon>Gunneridae</taxon>
        <taxon>Pentapetalae</taxon>
        <taxon>rosids</taxon>
        <taxon>malvids</taxon>
        <taxon>Malvales</taxon>
        <taxon>Malvaceae</taxon>
        <taxon>Malvoideae</taxon>
        <taxon>Hibiscus</taxon>
    </lineage>
</organism>
<dbReference type="Proteomes" id="UP001472677">
    <property type="component" value="Unassembled WGS sequence"/>
</dbReference>
<sequence length="126" mass="14277">MHLQLTQRLGNPWHTKLQFTMRGQQKGPLASAPRNLNNDESIGEMVTHKLLSNETADKTRTRKKGMEDKDERSCIPEAITRRLMQITIPVLHAVASIIITAMAMVLFLVFGTVVFKGDFDTMDAFY</sequence>
<evidence type="ECO:0000313" key="4">
    <source>
        <dbReference type="Proteomes" id="UP001472677"/>
    </source>
</evidence>
<comment type="caution">
    <text evidence="3">The sequence shown here is derived from an EMBL/GenBank/DDBJ whole genome shotgun (WGS) entry which is preliminary data.</text>
</comment>
<evidence type="ECO:0000256" key="2">
    <source>
        <dbReference type="SAM" id="Phobius"/>
    </source>
</evidence>
<keyword evidence="2" id="KW-0812">Transmembrane</keyword>
<evidence type="ECO:0000313" key="3">
    <source>
        <dbReference type="EMBL" id="KAK8508011.1"/>
    </source>
</evidence>
<keyword evidence="2" id="KW-0472">Membrane</keyword>
<feature type="compositionally biased region" description="Basic and acidic residues" evidence="1">
    <location>
        <begin position="55"/>
        <end position="71"/>
    </location>
</feature>